<dbReference type="Gene3D" id="1.10.260.40">
    <property type="entry name" value="lambda repressor-like DNA-binding domains"/>
    <property type="match status" value="1"/>
</dbReference>
<accession>A0A918C5S9</accession>
<comment type="caution">
    <text evidence="5">The sequence shown here is derived from an EMBL/GenBank/DDBJ whole genome shotgun (WGS) entry which is preliminary data.</text>
</comment>
<evidence type="ECO:0000256" key="2">
    <source>
        <dbReference type="ARBA" id="ARBA00023125"/>
    </source>
</evidence>
<dbReference type="Pfam" id="PF13377">
    <property type="entry name" value="Peripla_BP_3"/>
    <property type="match status" value="1"/>
</dbReference>
<protein>
    <submittedName>
        <fullName evidence="5">LacI family transcriptional regulator</fullName>
    </submittedName>
</protein>
<sequence>MTPPPLPVTLADVARLAGVSKMTVSNVLNERPGMSPDTRRRVQAAIEESGYVVNTAARMLTGRRMNLIGVIAPRYSVPYVTELIQGASAAAEAAGMSMAVFTTSQNAVLERERGALLRTLADGVLLIMPTAGSGQMFENVVPVVTTGAEGAYSVQGDNEQGGRLAAQHLLSLGHRRIAHIRGADAPADHAGEMRARERGFLEVLHAAGIDVPAAYLPGSNSQEDGGEQAARALLSLPEPPSAIFAANDVAAFGTLRMAAALGLRVPHDLSVLGFDDVTASALTTPALTTIRQPLQSMGAAAVQMLLELGSGSVPAVAHRIFETTLIVRQSTAPPSS</sequence>
<dbReference type="EMBL" id="BMQL01000009">
    <property type="protein sequence ID" value="GGR07122.1"/>
    <property type="molecule type" value="Genomic_DNA"/>
</dbReference>
<dbReference type="PANTHER" id="PTHR30146">
    <property type="entry name" value="LACI-RELATED TRANSCRIPTIONAL REPRESSOR"/>
    <property type="match status" value="1"/>
</dbReference>
<reference evidence="5" key="1">
    <citation type="journal article" date="2014" name="Int. J. Syst. Evol. Microbiol.">
        <title>Complete genome sequence of Corynebacterium casei LMG S-19264T (=DSM 44701T), isolated from a smear-ripened cheese.</title>
        <authorList>
            <consortium name="US DOE Joint Genome Institute (JGI-PGF)"/>
            <person name="Walter F."/>
            <person name="Albersmeier A."/>
            <person name="Kalinowski J."/>
            <person name="Ruckert C."/>
        </authorList>
    </citation>
    <scope>NUCLEOTIDE SEQUENCE</scope>
    <source>
        <strain evidence="5">JCM 31311</strain>
    </source>
</reference>
<dbReference type="SMART" id="SM00354">
    <property type="entry name" value="HTH_LACI"/>
    <property type="match status" value="1"/>
</dbReference>
<gene>
    <name evidence="5" type="primary">lacI</name>
    <name evidence="5" type="ORF">GCM10008957_19680</name>
</gene>
<dbReference type="InterPro" id="IPR028082">
    <property type="entry name" value="Peripla_BP_I"/>
</dbReference>
<dbReference type="Gene3D" id="3.40.50.2300">
    <property type="match status" value="2"/>
</dbReference>
<organism evidence="5 6">
    <name type="scientific">Deinococcus ruber</name>
    <dbReference type="NCBI Taxonomy" id="1848197"/>
    <lineage>
        <taxon>Bacteria</taxon>
        <taxon>Thermotogati</taxon>
        <taxon>Deinococcota</taxon>
        <taxon>Deinococci</taxon>
        <taxon>Deinococcales</taxon>
        <taxon>Deinococcaceae</taxon>
        <taxon>Deinococcus</taxon>
    </lineage>
</organism>
<dbReference type="PROSITE" id="PS50932">
    <property type="entry name" value="HTH_LACI_2"/>
    <property type="match status" value="1"/>
</dbReference>
<dbReference type="CDD" id="cd06267">
    <property type="entry name" value="PBP1_LacI_sugar_binding-like"/>
    <property type="match status" value="1"/>
</dbReference>
<dbReference type="SUPFAM" id="SSF53822">
    <property type="entry name" value="Periplasmic binding protein-like I"/>
    <property type="match status" value="1"/>
</dbReference>
<dbReference type="SUPFAM" id="SSF47413">
    <property type="entry name" value="lambda repressor-like DNA-binding domains"/>
    <property type="match status" value="1"/>
</dbReference>
<dbReference type="InterPro" id="IPR000843">
    <property type="entry name" value="HTH_LacI"/>
</dbReference>
<keyword evidence="6" id="KW-1185">Reference proteome</keyword>
<dbReference type="GO" id="GO:0003700">
    <property type="term" value="F:DNA-binding transcription factor activity"/>
    <property type="evidence" value="ECO:0007669"/>
    <property type="project" value="TreeGrafter"/>
</dbReference>
<dbReference type="AlphaFoldDB" id="A0A918C5S9"/>
<keyword evidence="3" id="KW-0804">Transcription</keyword>
<dbReference type="RefSeq" id="WP_189089858.1">
    <property type="nucleotide sequence ID" value="NZ_BMQL01000009.1"/>
</dbReference>
<reference evidence="5" key="2">
    <citation type="submission" date="2020-09" db="EMBL/GenBank/DDBJ databases">
        <authorList>
            <person name="Sun Q."/>
            <person name="Ohkuma M."/>
        </authorList>
    </citation>
    <scope>NUCLEOTIDE SEQUENCE</scope>
    <source>
        <strain evidence="5">JCM 31311</strain>
    </source>
</reference>
<evidence type="ECO:0000256" key="3">
    <source>
        <dbReference type="ARBA" id="ARBA00023163"/>
    </source>
</evidence>
<dbReference type="InterPro" id="IPR010982">
    <property type="entry name" value="Lambda_DNA-bd_dom_sf"/>
</dbReference>
<evidence type="ECO:0000313" key="6">
    <source>
        <dbReference type="Proteomes" id="UP000603865"/>
    </source>
</evidence>
<feature type="domain" description="HTH lacI-type" evidence="4">
    <location>
        <begin position="8"/>
        <end position="62"/>
    </location>
</feature>
<evidence type="ECO:0000313" key="5">
    <source>
        <dbReference type="EMBL" id="GGR07122.1"/>
    </source>
</evidence>
<dbReference type="PROSITE" id="PS00356">
    <property type="entry name" value="HTH_LACI_1"/>
    <property type="match status" value="1"/>
</dbReference>
<dbReference type="Proteomes" id="UP000603865">
    <property type="component" value="Unassembled WGS sequence"/>
</dbReference>
<dbReference type="CDD" id="cd01392">
    <property type="entry name" value="HTH_LacI"/>
    <property type="match status" value="1"/>
</dbReference>
<keyword evidence="2" id="KW-0238">DNA-binding</keyword>
<dbReference type="PRINTS" id="PR00036">
    <property type="entry name" value="HTHLACI"/>
</dbReference>
<dbReference type="GO" id="GO:0000976">
    <property type="term" value="F:transcription cis-regulatory region binding"/>
    <property type="evidence" value="ECO:0007669"/>
    <property type="project" value="TreeGrafter"/>
</dbReference>
<evidence type="ECO:0000259" key="4">
    <source>
        <dbReference type="PROSITE" id="PS50932"/>
    </source>
</evidence>
<name>A0A918C5S9_9DEIO</name>
<proteinExistence type="predicted"/>
<dbReference type="Pfam" id="PF00356">
    <property type="entry name" value="LacI"/>
    <property type="match status" value="1"/>
</dbReference>
<evidence type="ECO:0000256" key="1">
    <source>
        <dbReference type="ARBA" id="ARBA00023015"/>
    </source>
</evidence>
<dbReference type="InterPro" id="IPR046335">
    <property type="entry name" value="LacI/GalR-like_sensor"/>
</dbReference>
<dbReference type="PANTHER" id="PTHR30146:SF153">
    <property type="entry name" value="LACTOSE OPERON REPRESSOR"/>
    <property type="match status" value="1"/>
</dbReference>
<keyword evidence="1" id="KW-0805">Transcription regulation</keyword>